<keyword evidence="2" id="KW-1185">Reference proteome</keyword>
<comment type="caution">
    <text evidence="1">The sequence shown here is derived from an EMBL/GenBank/DDBJ whole genome shotgun (WGS) entry which is preliminary data.</text>
</comment>
<evidence type="ECO:0000313" key="1">
    <source>
        <dbReference type="EMBL" id="KAJ7303072.1"/>
    </source>
</evidence>
<name>A0AAD6Z190_9AGAR</name>
<gene>
    <name evidence="1" type="ORF">DFH08DRAFT_826056</name>
</gene>
<dbReference type="AlphaFoldDB" id="A0AAD6Z190"/>
<protein>
    <submittedName>
        <fullName evidence="1">Uncharacterized protein</fullName>
    </submittedName>
</protein>
<sequence length="164" mass="17365">MFFINEGNSSELKGMYRIGVTSFAYLPFQSATSEAPNFILQAAESVNALKKSGNHEGIVDTLPDFEILAFHRVCAAAGLLESPEVALQANGSAGQTPAFVSLWENSWSGPAFIDSGSLDPSPPLAPGSWKFTGQHPFTPKTNTGFEGESGTGIQWVGSVVEPAQ</sequence>
<organism evidence="1 2">
    <name type="scientific">Mycena albidolilacea</name>
    <dbReference type="NCBI Taxonomy" id="1033008"/>
    <lineage>
        <taxon>Eukaryota</taxon>
        <taxon>Fungi</taxon>
        <taxon>Dikarya</taxon>
        <taxon>Basidiomycota</taxon>
        <taxon>Agaricomycotina</taxon>
        <taxon>Agaricomycetes</taxon>
        <taxon>Agaricomycetidae</taxon>
        <taxon>Agaricales</taxon>
        <taxon>Marasmiineae</taxon>
        <taxon>Mycenaceae</taxon>
        <taxon>Mycena</taxon>
    </lineage>
</organism>
<reference evidence="1" key="1">
    <citation type="submission" date="2023-03" db="EMBL/GenBank/DDBJ databases">
        <title>Massive genome expansion in bonnet fungi (Mycena s.s.) driven by repeated elements and novel gene families across ecological guilds.</title>
        <authorList>
            <consortium name="Lawrence Berkeley National Laboratory"/>
            <person name="Harder C.B."/>
            <person name="Miyauchi S."/>
            <person name="Viragh M."/>
            <person name="Kuo A."/>
            <person name="Thoen E."/>
            <person name="Andreopoulos B."/>
            <person name="Lu D."/>
            <person name="Skrede I."/>
            <person name="Drula E."/>
            <person name="Henrissat B."/>
            <person name="Morin E."/>
            <person name="Kohler A."/>
            <person name="Barry K."/>
            <person name="LaButti K."/>
            <person name="Morin E."/>
            <person name="Salamov A."/>
            <person name="Lipzen A."/>
            <person name="Mereny Z."/>
            <person name="Hegedus B."/>
            <person name="Baldrian P."/>
            <person name="Stursova M."/>
            <person name="Weitz H."/>
            <person name="Taylor A."/>
            <person name="Grigoriev I.V."/>
            <person name="Nagy L.G."/>
            <person name="Martin F."/>
            <person name="Kauserud H."/>
        </authorList>
    </citation>
    <scope>NUCLEOTIDE SEQUENCE</scope>
    <source>
        <strain evidence="1">CBHHK002</strain>
    </source>
</reference>
<evidence type="ECO:0000313" key="2">
    <source>
        <dbReference type="Proteomes" id="UP001218218"/>
    </source>
</evidence>
<accession>A0AAD6Z190</accession>
<proteinExistence type="predicted"/>
<dbReference type="EMBL" id="JARIHO010000108">
    <property type="protein sequence ID" value="KAJ7303072.1"/>
    <property type="molecule type" value="Genomic_DNA"/>
</dbReference>
<dbReference type="Proteomes" id="UP001218218">
    <property type="component" value="Unassembled WGS sequence"/>
</dbReference>